<sequence length="80" mass="8985">GSRFMVSLPARITGSACSVIRRENMFPRQPRSRLRSLPVTVNSAIAVTLKDRLIIKRTGYRNIRGLLRKRACKTALSVTT</sequence>
<evidence type="ECO:0000313" key="1">
    <source>
        <dbReference type="EMBL" id="GAW93575.1"/>
    </source>
</evidence>
<comment type="caution">
    <text evidence="1">The sequence shown here is derived from an EMBL/GenBank/DDBJ whole genome shotgun (WGS) entry which is preliminary data.</text>
</comment>
<dbReference type="AlphaFoldDB" id="A0A1Z5HW85"/>
<protein>
    <submittedName>
        <fullName evidence="1">Cytochrome c-type protein</fullName>
    </submittedName>
</protein>
<accession>A0A1Z5HW85</accession>
<proteinExistence type="predicted"/>
<organism evidence="1 2">
    <name type="scientific">Calderihabitans maritimus</name>
    <dbReference type="NCBI Taxonomy" id="1246530"/>
    <lineage>
        <taxon>Bacteria</taxon>
        <taxon>Bacillati</taxon>
        <taxon>Bacillota</taxon>
        <taxon>Clostridia</taxon>
        <taxon>Neomoorellales</taxon>
        <taxon>Calderihabitantaceae</taxon>
        <taxon>Calderihabitans</taxon>
    </lineage>
</organism>
<name>A0A1Z5HW85_9FIRM</name>
<dbReference type="EMBL" id="BDGJ01000164">
    <property type="protein sequence ID" value="GAW93575.1"/>
    <property type="molecule type" value="Genomic_DNA"/>
</dbReference>
<feature type="non-terminal residue" evidence="1">
    <location>
        <position position="1"/>
    </location>
</feature>
<reference evidence="2" key="1">
    <citation type="journal article" date="2017" name="Appl. Environ. Microbiol.">
        <title>Genomic Analysis of Calderihabitans maritimus KKC1, a Thermophilic, Hydrogenogenic, Carboxydotrophic Bacterium Isolated from Marine Sediment.</title>
        <authorList>
            <person name="Omae K."/>
            <person name="Yoneda Y."/>
            <person name="Fukuyama Y."/>
            <person name="Yoshida T."/>
            <person name="Sako Y."/>
        </authorList>
    </citation>
    <scope>NUCLEOTIDE SEQUENCE [LARGE SCALE GENOMIC DNA]</scope>
    <source>
        <strain evidence="2">KKC1</strain>
    </source>
</reference>
<keyword evidence="2" id="KW-1185">Reference proteome</keyword>
<evidence type="ECO:0000313" key="2">
    <source>
        <dbReference type="Proteomes" id="UP000197032"/>
    </source>
</evidence>
<gene>
    <name evidence="1" type="ORF">KKC1_27050</name>
</gene>
<dbReference type="Proteomes" id="UP000197032">
    <property type="component" value="Unassembled WGS sequence"/>
</dbReference>